<reference evidence="1 2" key="1">
    <citation type="submission" date="2019-02" db="EMBL/GenBank/DDBJ databases">
        <title>Deep-cultivation of Planctomycetes and their phenomic and genomic characterization uncovers novel biology.</title>
        <authorList>
            <person name="Wiegand S."/>
            <person name="Jogler M."/>
            <person name="Boedeker C."/>
            <person name="Pinto D."/>
            <person name="Vollmers J."/>
            <person name="Rivas-Marin E."/>
            <person name="Kohn T."/>
            <person name="Peeters S.H."/>
            <person name="Heuer A."/>
            <person name="Rast P."/>
            <person name="Oberbeckmann S."/>
            <person name="Bunk B."/>
            <person name="Jeske O."/>
            <person name="Meyerdierks A."/>
            <person name="Storesund J.E."/>
            <person name="Kallscheuer N."/>
            <person name="Luecker S."/>
            <person name="Lage O.M."/>
            <person name="Pohl T."/>
            <person name="Merkel B.J."/>
            <person name="Hornburger P."/>
            <person name="Mueller R.-W."/>
            <person name="Bruemmer F."/>
            <person name="Labrenz M."/>
            <person name="Spormann A.M."/>
            <person name="Op den Camp H."/>
            <person name="Overmann J."/>
            <person name="Amann R."/>
            <person name="Jetten M.S.M."/>
            <person name="Mascher T."/>
            <person name="Medema M.H."/>
            <person name="Devos D.P."/>
            <person name="Kaster A.-K."/>
            <person name="Ovreas L."/>
            <person name="Rohde M."/>
            <person name="Galperin M.Y."/>
            <person name="Jogler C."/>
        </authorList>
    </citation>
    <scope>NUCLEOTIDE SEQUENCE [LARGE SCALE GENOMIC DNA]</scope>
    <source>
        <strain evidence="1 2">Q31a</strain>
    </source>
</reference>
<dbReference type="Proteomes" id="UP000318017">
    <property type="component" value="Chromosome"/>
</dbReference>
<protein>
    <submittedName>
        <fullName evidence="1">Uncharacterized protein</fullName>
    </submittedName>
</protein>
<dbReference type="EMBL" id="CP036298">
    <property type="protein sequence ID" value="QDV27990.1"/>
    <property type="molecule type" value="Genomic_DNA"/>
</dbReference>
<dbReference type="AlphaFoldDB" id="A0A518GHD8"/>
<organism evidence="1 2">
    <name type="scientific">Aureliella helgolandensis</name>
    <dbReference type="NCBI Taxonomy" id="2527968"/>
    <lineage>
        <taxon>Bacteria</taxon>
        <taxon>Pseudomonadati</taxon>
        <taxon>Planctomycetota</taxon>
        <taxon>Planctomycetia</taxon>
        <taxon>Pirellulales</taxon>
        <taxon>Pirellulaceae</taxon>
        <taxon>Aureliella</taxon>
    </lineage>
</organism>
<proteinExistence type="predicted"/>
<evidence type="ECO:0000313" key="2">
    <source>
        <dbReference type="Proteomes" id="UP000318017"/>
    </source>
</evidence>
<dbReference type="KEGG" id="ahel:Q31a_63830"/>
<accession>A0A518GHD8</accession>
<gene>
    <name evidence="1" type="ORF">Q31a_63830</name>
</gene>
<sequence length="82" mass="9279">MSLSGGTGTLLAMLDLQEASPLTLLLRLNLSCSYQASSEKVVYDRLYSSASQERDDYRYLHACWKRNYHASIFAQTRCVHSS</sequence>
<keyword evidence="2" id="KW-1185">Reference proteome</keyword>
<name>A0A518GHD8_9BACT</name>
<evidence type="ECO:0000313" key="1">
    <source>
        <dbReference type="EMBL" id="QDV27990.1"/>
    </source>
</evidence>